<proteinExistence type="predicted"/>
<accession>A0AAD4L7V7</accession>
<evidence type="ECO:0000313" key="3">
    <source>
        <dbReference type="Proteomes" id="UP001201163"/>
    </source>
</evidence>
<feature type="region of interest" description="Disordered" evidence="1">
    <location>
        <begin position="191"/>
        <end position="220"/>
    </location>
</feature>
<dbReference type="Proteomes" id="UP001201163">
    <property type="component" value="Unassembled WGS sequence"/>
</dbReference>
<evidence type="ECO:0000313" key="2">
    <source>
        <dbReference type="EMBL" id="KAH8983431.1"/>
    </source>
</evidence>
<feature type="compositionally biased region" description="Basic and acidic residues" evidence="1">
    <location>
        <begin position="10"/>
        <end position="19"/>
    </location>
</feature>
<feature type="region of interest" description="Disordered" evidence="1">
    <location>
        <begin position="1"/>
        <end position="22"/>
    </location>
</feature>
<sequence>MGIELDVGDDEARGERVPEDPGVPGVPHLNIRLISEGMAREALHSIQILHQLSASLVNVVDLTVCGPTSGPLFPKYANGVFFGGAMFGDLPPISLPSGGPLFDGEPLYPDPPGRQDSIDHIEWHAFLRPFTAVATMRVRGELSENLVCALEWVRGGMAAQVLPALRVLHLEDPSISVEQFISARRNAGRPVDINIRLPDPDQDQDPEQDLDYPGPDEPSE</sequence>
<gene>
    <name evidence="2" type="ORF">EDB92DRAFT_1819464</name>
</gene>
<name>A0AAD4L7V7_9AGAM</name>
<reference evidence="2" key="1">
    <citation type="submission" date="2022-01" db="EMBL/GenBank/DDBJ databases">
        <title>Comparative genomics reveals a dynamic genome evolution in the ectomycorrhizal milk-cap (Lactarius) mushrooms.</title>
        <authorList>
            <consortium name="DOE Joint Genome Institute"/>
            <person name="Lebreton A."/>
            <person name="Tang N."/>
            <person name="Kuo A."/>
            <person name="LaButti K."/>
            <person name="Drula E."/>
            <person name="Barry K."/>
            <person name="Clum A."/>
            <person name="Lipzen A."/>
            <person name="Mousain D."/>
            <person name="Ng V."/>
            <person name="Wang R."/>
            <person name="Wang X."/>
            <person name="Dai Y."/>
            <person name="Henrissat B."/>
            <person name="Grigoriev I.V."/>
            <person name="Guerin-Laguette A."/>
            <person name="Yu F."/>
            <person name="Martin F.M."/>
        </authorList>
    </citation>
    <scope>NUCLEOTIDE SEQUENCE</scope>
    <source>
        <strain evidence="2">QP</strain>
    </source>
</reference>
<protein>
    <submittedName>
        <fullName evidence="2">Uncharacterized protein</fullName>
    </submittedName>
</protein>
<keyword evidence="3" id="KW-1185">Reference proteome</keyword>
<dbReference type="EMBL" id="JAKELL010000088">
    <property type="protein sequence ID" value="KAH8983431.1"/>
    <property type="molecule type" value="Genomic_DNA"/>
</dbReference>
<feature type="compositionally biased region" description="Acidic residues" evidence="1">
    <location>
        <begin position="200"/>
        <end position="210"/>
    </location>
</feature>
<dbReference type="AlphaFoldDB" id="A0AAD4L7V7"/>
<evidence type="ECO:0000256" key="1">
    <source>
        <dbReference type="SAM" id="MobiDB-lite"/>
    </source>
</evidence>
<comment type="caution">
    <text evidence="2">The sequence shown here is derived from an EMBL/GenBank/DDBJ whole genome shotgun (WGS) entry which is preliminary data.</text>
</comment>
<organism evidence="2 3">
    <name type="scientific">Lactarius akahatsu</name>
    <dbReference type="NCBI Taxonomy" id="416441"/>
    <lineage>
        <taxon>Eukaryota</taxon>
        <taxon>Fungi</taxon>
        <taxon>Dikarya</taxon>
        <taxon>Basidiomycota</taxon>
        <taxon>Agaricomycotina</taxon>
        <taxon>Agaricomycetes</taxon>
        <taxon>Russulales</taxon>
        <taxon>Russulaceae</taxon>
        <taxon>Lactarius</taxon>
    </lineage>
</organism>